<evidence type="ECO:0000256" key="6">
    <source>
        <dbReference type="ARBA" id="ARBA00023163"/>
    </source>
</evidence>
<protein>
    <submittedName>
        <fullName evidence="12">Response regulator MprA</fullName>
    </submittedName>
</protein>
<dbReference type="GO" id="GO:0006355">
    <property type="term" value="P:regulation of DNA-templated transcription"/>
    <property type="evidence" value="ECO:0007669"/>
    <property type="project" value="InterPro"/>
</dbReference>
<dbReference type="InterPro" id="IPR001867">
    <property type="entry name" value="OmpR/PhoB-type_DNA-bd"/>
</dbReference>
<dbReference type="SUPFAM" id="SSF52172">
    <property type="entry name" value="CheY-like"/>
    <property type="match status" value="1"/>
</dbReference>
<keyword evidence="4" id="KW-0805">Transcription regulation</keyword>
<dbReference type="Gene3D" id="1.10.10.10">
    <property type="entry name" value="Winged helix-like DNA-binding domain superfamily/Winged helix DNA-binding domain"/>
    <property type="match status" value="1"/>
</dbReference>
<evidence type="ECO:0000256" key="1">
    <source>
        <dbReference type="ARBA" id="ARBA00004496"/>
    </source>
</evidence>
<feature type="region of interest" description="Disordered" evidence="9">
    <location>
        <begin position="1"/>
        <end position="25"/>
    </location>
</feature>
<feature type="DNA-binding region" description="OmpR/PhoB-type" evidence="8">
    <location>
        <begin position="177"/>
        <end position="275"/>
    </location>
</feature>
<dbReference type="CDD" id="cd17627">
    <property type="entry name" value="REC_OmpR_PrrA-like"/>
    <property type="match status" value="1"/>
</dbReference>
<evidence type="ECO:0000256" key="3">
    <source>
        <dbReference type="ARBA" id="ARBA00023012"/>
    </source>
</evidence>
<dbReference type="STRING" id="1716141.STSP_73880"/>
<dbReference type="InterPro" id="IPR016032">
    <property type="entry name" value="Sig_transdc_resp-reg_C-effctor"/>
</dbReference>
<dbReference type="PROSITE" id="PS51755">
    <property type="entry name" value="OMPR_PHOB"/>
    <property type="match status" value="1"/>
</dbReference>
<evidence type="ECO:0000256" key="5">
    <source>
        <dbReference type="ARBA" id="ARBA00023125"/>
    </source>
</evidence>
<comment type="subcellular location">
    <subcellularLocation>
        <location evidence="1">Cytoplasm</location>
    </subcellularLocation>
</comment>
<dbReference type="PROSITE" id="PS50110">
    <property type="entry name" value="RESPONSE_REGULATORY"/>
    <property type="match status" value="1"/>
</dbReference>
<dbReference type="InterPro" id="IPR036388">
    <property type="entry name" value="WH-like_DNA-bd_sf"/>
</dbReference>
<dbReference type="InterPro" id="IPR001789">
    <property type="entry name" value="Sig_transdc_resp-reg_receiver"/>
</dbReference>
<dbReference type="PANTHER" id="PTHR48111:SF22">
    <property type="entry name" value="REGULATOR OF RPOS"/>
    <property type="match status" value="1"/>
</dbReference>
<comment type="caution">
    <text evidence="12">The sequence shown here is derived from an EMBL/GenBank/DDBJ whole genome shotgun (WGS) entry which is preliminary data.</text>
</comment>
<dbReference type="GO" id="GO:0000156">
    <property type="term" value="F:phosphorelay response regulator activity"/>
    <property type="evidence" value="ECO:0007669"/>
    <property type="project" value="TreeGrafter"/>
</dbReference>
<evidence type="ECO:0000259" key="10">
    <source>
        <dbReference type="PROSITE" id="PS50110"/>
    </source>
</evidence>
<dbReference type="Pfam" id="PF00072">
    <property type="entry name" value="Response_reg"/>
    <property type="match status" value="1"/>
</dbReference>
<dbReference type="GO" id="GO:0005829">
    <property type="term" value="C:cytosol"/>
    <property type="evidence" value="ECO:0007669"/>
    <property type="project" value="TreeGrafter"/>
</dbReference>
<evidence type="ECO:0000259" key="11">
    <source>
        <dbReference type="PROSITE" id="PS51755"/>
    </source>
</evidence>
<dbReference type="CDD" id="cd00383">
    <property type="entry name" value="trans_reg_C"/>
    <property type="match status" value="1"/>
</dbReference>
<dbReference type="InterPro" id="IPR039420">
    <property type="entry name" value="WalR-like"/>
</dbReference>
<feature type="modified residue" description="4-aspartylphosphate" evidence="7">
    <location>
        <position position="77"/>
    </location>
</feature>
<organism evidence="12 13">
    <name type="scientific">Streptomyces jeddahensis</name>
    <dbReference type="NCBI Taxonomy" id="1716141"/>
    <lineage>
        <taxon>Bacteria</taxon>
        <taxon>Bacillati</taxon>
        <taxon>Actinomycetota</taxon>
        <taxon>Actinomycetes</taxon>
        <taxon>Kitasatosporales</taxon>
        <taxon>Streptomycetaceae</taxon>
        <taxon>Streptomyces</taxon>
    </lineage>
</organism>
<dbReference type="FunFam" id="3.40.50.2300:FF:000001">
    <property type="entry name" value="DNA-binding response regulator PhoB"/>
    <property type="match status" value="1"/>
</dbReference>
<feature type="domain" description="Response regulatory" evidence="10">
    <location>
        <begin position="28"/>
        <end position="142"/>
    </location>
</feature>
<evidence type="ECO:0000313" key="13">
    <source>
        <dbReference type="Proteomes" id="UP000077381"/>
    </source>
</evidence>
<dbReference type="Proteomes" id="UP000077381">
    <property type="component" value="Unassembled WGS sequence"/>
</dbReference>
<dbReference type="FunFam" id="1.10.10.10:FF:000005">
    <property type="entry name" value="Two-component system response regulator"/>
    <property type="match status" value="1"/>
</dbReference>
<evidence type="ECO:0000256" key="8">
    <source>
        <dbReference type="PROSITE-ProRule" id="PRU01091"/>
    </source>
</evidence>
<dbReference type="EMBL" id="LOHS01000206">
    <property type="protein sequence ID" value="OAH09304.1"/>
    <property type="molecule type" value="Genomic_DNA"/>
</dbReference>
<dbReference type="SUPFAM" id="SSF46894">
    <property type="entry name" value="C-terminal effector domain of the bipartite response regulators"/>
    <property type="match status" value="1"/>
</dbReference>
<keyword evidence="13" id="KW-1185">Reference proteome</keyword>
<evidence type="ECO:0000256" key="7">
    <source>
        <dbReference type="PROSITE-ProRule" id="PRU00169"/>
    </source>
</evidence>
<dbReference type="SMART" id="SM00448">
    <property type="entry name" value="REC"/>
    <property type="match status" value="1"/>
</dbReference>
<dbReference type="GO" id="GO:0000976">
    <property type="term" value="F:transcription cis-regulatory region binding"/>
    <property type="evidence" value="ECO:0007669"/>
    <property type="project" value="TreeGrafter"/>
</dbReference>
<name>A0A177HGA4_9ACTN</name>
<evidence type="ECO:0000313" key="12">
    <source>
        <dbReference type="EMBL" id="OAH09304.1"/>
    </source>
</evidence>
<dbReference type="GO" id="GO:0032993">
    <property type="term" value="C:protein-DNA complex"/>
    <property type="evidence" value="ECO:0007669"/>
    <property type="project" value="TreeGrafter"/>
</dbReference>
<feature type="region of interest" description="Disordered" evidence="9">
    <location>
        <begin position="145"/>
        <end position="169"/>
    </location>
</feature>
<dbReference type="SMART" id="SM00862">
    <property type="entry name" value="Trans_reg_C"/>
    <property type="match status" value="1"/>
</dbReference>
<accession>A0A177HGA4</accession>
<evidence type="ECO:0000256" key="9">
    <source>
        <dbReference type="SAM" id="MobiDB-lite"/>
    </source>
</evidence>
<keyword evidence="2 7" id="KW-0597">Phosphoprotein</keyword>
<dbReference type="Gene3D" id="3.40.50.2300">
    <property type="match status" value="1"/>
</dbReference>
<evidence type="ECO:0000256" key="4">
    <source>
        <dbReference type="ARBA" id="ARBA00023015"/>
    </source>
</evidence>
<keyword evidence="5 8" id="KW-0238">DNA-binding</keyword>
<dbReference type="Pfam" id="PF00486">
    <property type="entry name" value="Trans_reg_C"/>
    <property type="match status" value="1"/>
</dbReference>
<sequence length="276" mass="30128">MPESAHGPEPVSGSAPGPERAPESARHTVLLAEDDRAIRHALERALTLEGYDVTAVADGVEALAQAHRGRPDVLVLDVMMPGIDGLQVCRVLRAEGDRTPILMLTARVETADRIAGLDAGADDYVVKPFDVDEVFARLRALLRRTGTGTPQPGQQPQPLAPDGRPVPEAPARAVHDGQVVTVGDLRIDPPARRAWRGTRELELTRTEFDLLELLARNTGIVLDHSTIYDRIWGYDFGPGSKNLAVYVGYLRRKMDEPGLPPLIHTVRGVGYVLRED</sequence>
<dbReference type="Gene3D" id="6.10.250.690">
    <property type="match status" value="1"/>
</dbReference>
<keyword evidence="6" id="KW-0804">Transcription</keyword>
<gene>
    <name evidence="12" type="primary">mprA_6</name>
    <name evidence="12" type="ORF">STSP_73880</name>
</gene>
<feature type="domain" description="OmpR/PhoB-type" evidence="11">
    <location>
        <begin position="177"/>
        <end position="275"/>
    </location>
</feature>
<dbReference type="PANTHER" id="PTHR48111">
    <property type="entry name" value="REGULATOR OF RPOS"/>
    <property type="match status" value="1"/>
</dbReference>
<proteinExistence type="predicted"/>
<dbReference type="InterPro" id="IPR011006">
    <property type="entry name" value="CheY-like_superfamily"/>
</dbReference>
<dbReference type="PATRIC" id="fig|1716141.3.peg.7831"/>
<keyword evidence="3" id="KW-0902">Two-component regulatory system</keyword>
<reference evidence="12 13" key="1">
    <citation type="submission" date="2015-12" db="EMBL/GenBank/DDBJ databases">
        <title>Genome sequence of Streptomyces sp. G25.</title>
        <authorList>
            <person name="Poehlein A."/>
            <person name="Roettig A."/>
            <person name="Hiessl S."/>
            <person name="Hauschild P."/>
            <person name="Schauer J."/>
            <person name="Madkour M.H."/>
            <person name="Al-Ansari A.M."/>
            <person name="Almakishah N.H."/>
            <person name="Steinbuechel A."/>
            <person name="Daniel R."/>
        </authorList>
    </citation>
    <scope>NUCLEOTIDE SEQUENCE [LARGE SCALE GENOMIC DNA]</scope>
    <source>
        <strain evidence="13">G25(2015)</strain>
    </source>
</reference>
<evidence type="ECO:0000256" key="2">
    <source>
        <dbReference type="ARBA" id="ARBA00022553"/>
    </source>
</evidence>
<dbReference type="AlphaFoldDB" id="A0A177HGA4"/>